<evidence type="ECO:0000256" key="3">
    <source>
        <dbReference type="SAM" id="Phobius"/>
    </source>
</evidence>
<feature type="transmembrane region" description="Helical" evidence="3">
    <location>
        <begin position="73"/>
        <end position="94"/>
    </location>
</feature>
<accession>A0A9J6ZKC7</accession>
<dbReference type="InterPro" id="IPR004089">
    <property type="entry name" value="MCPsignal_dom"/>
</dbReference>
<feature type="transmembrane region" description="Helical" evidence="3">
    <location>
        <begin position="151"/>
        <end position="170"/>
    </location>
</feature>
<gene>
    <name evidence="5" type="ORF">NAG76_10395</name>
</gene>
<name>A0A9J6ZKC7_9BACL</name>
<feature type="transmembrane region" description="Helical" evidence="3">
    <location>
        <begin position="44"/>
        <end position="61"/>
    </location>
</feature>
<keyword evidence="3" id="KW-0812">Transmembrane</keyword>
<evidence type="ECO:0000313" key="6">
    <source>
        <dbReference type="Proteomes" id="UP001056756"/>
    </source>
</evidence>
<dbReference type="GO" id="GO:0016020">
    <property type="term" value="C:membrane"/>
    <property type="evidence" value="ECO:0007669"/>
    <property type="project" value="InterPro"/>
</dbReference>
<dbReference type="KEGG" id="plig:NAG76_10395"/>
<dbReference type="PANTHER" id="PTHR32089">
    <property type="entry name" value="METHYL-ACCEPTING CHEMOTAXIS PROTEIN MCPB"/>
    <property type="match status" value="1"/>
</dbReference>
<dbReference type="SUPFAM" id="SSF58104">
    <property type="entry name" value="Methyl-accepting chemotaxis protein (MCP) signaling domain"/>
    <property type="match status" value="1"/>
</dbReference>
<dbReference type="PROSITE" id="PS50111">
    <property type="entry name" value="CHEMOTAXIS_TRANSDUC_2"/>
    <property type="match status" value="1"/>
</dbReference>
<evidence type="ECO:0000259" key="4">
    <source>
        <dbReference type="PROSITE" id="PS50111"/>
    </source>
</evidence>
<proteinExistence type="predicted"/>
<protein>
    <submittedName>
        <fullName evidence="5">Methyl-accepting chemotaxis protein</fullName>
    </submittedName>
</protein>
<dbReference type="Gene3D" id="1.10.287.950">
    <property type="entry name" value="Methyl-accepting chemotaxis protein"/>
    <property type="match status" value="1"/>
</dbReference>
<sequence length="492" mass="54811">MEQDKVVTRLSLLIVIATIGIYFLHRQFMIHSTAYHVQTDQRITLSLVLIPALLYSITWALSRWNKKSASISWLNMLTLTFSSIGMVAAGNGMLEYHFSIFMVLAMISYYENIKVILVMTIIFAVQHVLGFLVFTEYVFGVPVGEYSLTMVSYHAIFLVATSGALTWQIYHKHKLRLELDATVREQVQLQTIMQQMIVSSEQLLEASEQLHTLYNNTQHDLVQIVSEIQRISSDAEANSQFSSNASTAVYNISTGLTDISNSNIDVVQLANHMTYKAGQGQQMMDSILKQMDQLDLASTTSSATISNLNERSNEVQQIATSIKAIARQTRLLAINAAIEAARAGEYGKGFAVVANEVGKLADQSSDAASHISKLVSEIEFETNRSVEAMKSVMDEVEQAVERIDKMGQLLQEMITLIDQSVTKFHLVSKSTERVAASTVEASASLIKMSNFAYEIKEKTKSVAAATNRQYDSNGRLAPLIRKLTEISYNLKK</sequence>
<reference evidence="5" key="1">
    <citation type="submission" date="2022-05" db="EMBL/GenBank/DDBJ databases">
        <title>Novel bacterial taxa in a minimal lignocellulolytic consortium and its capacity to transform plastics disclosed by genome-resolved metagenomics.</title>
        <authorList>
            <person name="Rodriguez C.A.D."/>
            <person name="Diaz-Garcia L."/>
            <person name="Herrera K."/>
            <person name="Tarazona N.A."/>
            <person name="Sproer C."/>
            <person name="Overmann J."/>
            <person name="Jimenez D.J."/>
        </authorList>
    </citation>
    <scope>NUCLEOTIDE SEQUENCE</scope>
    <source>
        <strain evidence="5">MAG5</strain>
    </source>
</reference>
<evidence type="ECO:0000256" key="1">
    <source>
        <dbReference type="ARBA" id="ARBA00023224"/>
    </source>
</evidence>
<evidence type="ECO:0000313" key="5">
    <source>
        <dbReference type="EMBL" id="URN96598.1"/>
    </source>
</evidence>
<keyword evidence="3" id="KW-1133">Transmembrane helix</keyword>
<dbReference type="Proteomes" id="UP001056756">
    <property type="component" value="Chromosome"/>
</dbReference>
<dbReference type="Pfam" id="PF00015">
    <property type="entry name" value="MCPsignal"/>
    <property type="match status" value="1"/>
</dbReference>
<dbReference type="PANTHER" id="PTHR32089:SF112">
    <property type="entry name" value="LYSOZYME-LIKE PROTEIN-RELATED"/>
    <property type="match status" value="1"/>
</dbReference>
<organism evidence="5 6">
    <name type="scientific">Candidatus Pristimantibacillus lignocellulolyticus</name>
    <dbReference type="NCBI Taxonomy" id="2994561"/>
    <lineage>
        <taxon>Bacteria</taxon>
        <taxon>Bacillati</taxon>
        <taxon>Bacillota</taxon>
        <taxon>Bacilli</taxon>
        <taxon>Bacillales</taxon>
        <taxon>Paenibacillaceae</taxon>
        <taxon>Candidatus Pristimantibacillus</taxon>
    </lineage>
</organism>
<keyword evidence="1 2" id="KW-0807">Transducer</keyword>
<evidence type="ECO:0000256" key="2">
    <source>
        <dbReference type="PROSITE-ProRule" id="PRU00284"/>
    </source>
</evidence>
<dbReference type="SMART" id="SM00283">
    <property type="entry name" value="MA"/>
    <property type="match status" value="1"/>
</dbReference>
<feature type="domain" description="Methyl-accepting transducer" evidence="4">
    <location>
        <begin position="223"/>
        <end position="449"/>
    </location>
</feature>
<dbReference type="GO" id="GO:0007165">
    <property type="term" value="P:signal transduction"/>
    <property type="evidence" value="ECO:0007669"/>
    <property type="project" value="UniProtKB-KW"/>
</dbReference>
<feature type="transmembrane region" description="Helical" evidence="3">
    <location>
        <begin position="6"/>
        <end position="24"/>
    </location>
</feature>
<feature type="transmembrane region" description="Helical" evidence="3">
    <location>
        <begin position="115"/>
        <end position="139"/>
    </location>
</feature>
<dbReference type="EMBL" id="CP097899">
    <property type="protein sequence ID" value="URN96598.1"/>
    <property type="molecule type" value="Genomic_DNA"/>
</dbReference>
<keyword evidence="3" id="KW-0472">Membrane</keyword>
<dbReference type="AlphaFoldDB" id="A0A9J6ZKC7"/>